<keyword evidence="6" id="KW-1185">Reference proteome</keyword>
<dbReference type="PANTHER" id="PTHR34596:SF2">
    <property type="entry name" value="CHITOPORIN"/>
    <property type="match status" value="1"/>
</dbReference>
<dbReference type="Pfam" id="PF03573">
    <property type="entry name" value="OprD"/>
    <property type="match status" value="1"/>
</dbReference>
<dbReference type="Gene3D" id="2.40.160.10">
    <property type="entry name" value="Porin"/>
    <property type="match status" value="1"/>
</dbReference>
<keyword evidence="3" id="KW-0732">Signal</keyword>
<feature type="region of interest" description="Disordered" evidence="4">
    <location>
        <begin position="1"/>
        <end position="27"/>
    </location>
</feature>
<evidence type="ECO:0000256" key="4">
    <source>
        <dbReference type="SAM" id="MobiDB-lite"/>
    </source>
</evidence>
<gene>
    <name evidence="5" type="ORF">PSm6_55030</name>
</gene>
<comment type="similarity">
    <text evidence="1">Belongs to the outer membrane porin (Opr) (TC 1.B.25) family.</text>
</comment>
<evidence type="ECO:0000313" key="5">
    <source>
        <dbReference type="EMBL" id="BCD89096.1"/>
    </source>
</evidence>
<protein>
    <recommendedName>
        <fullName evidence="7">Porin</fullName>
    </recommendedName>
</protein>
<dbReference type="InterPro" id="IPR023614">
    <property type="entry name" value="Porin_dom_sf"/>
</dbReference>
<dbReference type="EMBL" id="AP023081">
    <property type="protein sequence ID" value="BCD89096.1"/>
    <property type="molecule type" value="Genomic_DNA"/>
</dbReference>
<evidence type="ECO:0008006" key="7">
    <source>
        <dbReference type="Google" id="ProtNLM"/>
    </source>
</evidence>
<name>A0ABN6C0W0_9PSED</name>
<sequence length="88" mass="10026">MTRYISSDGIDDSHYRGGAHAAYGRYGDDGQRWERDIEVRYVVPSGKARDLSLRQRQATLRSSQQVAKADTVDSDEVRLIIEYSLSIF</sequence>
<reference evidence="5" key="1">
    <citation type="submission" date="2020-05" db="EMBL/GenBank/DDBJ databases">
        <title>Complete genome sequence of Pseudomonas sp. Sm006.</title>
        <authorList>
            <person name="Takeuchi K."/>
            <person name="Someya N."/>
        </authorList>
    </citation>
    <scope>NUCLEOTIDE SEQUENCE</scope>
    <source>
        <strain evidence="5">Sm006</strain>
    </source>
</reference>
<dbReference type="InterPro" id="IPR005318">
    <property type="entry name" value="OM_porin_bac"/>
</dbReference>
<evidence type="ECO:0000256" key="3">
    <source>
        <dbReference type="ARBA" id="ARBA00022729"/>
    </source>
</evidence>
<organism evidence="5 6">
    <name type="scientific">Pseudomonas solani</name>
    <dbReference type="NCBI Taxonomy" id="2731552"/>
    <lineage>
        <taxon>Bacteria</taxon>
        <taxon>Pseudomonadati</taxon>
        <taxon>Pseudomonadota</taxon>
        <taxon>Gammaproteobacteria</taxon>
        <taxon>Pseudomonadales</taxon>
        <taxon>Pseudomonadaceae</taxon>
        <taxon>Pseudomonas</taxon>
    </lineage>
</organism>
<accession>A0ABN6C0W0</accession>
<evidence type="ECO:0000313" key="6">
    <source>
        <dbReference type="Proteomes" id="UP001064896"/>
    </source>
</evidence>
<evidence type="ECO:0000256" key="2">
    <source>
        <dbReference type="ARBA" id="ARBA00022448"/>
    </source>
</evidence>
<evidence type="ECO:0000256" key="1">
    <source>
        <dbReference type="ARBA" id="ARBA00009075"/>
    </source>
</evidence>
<proteinExistence type="inferred from homology"/>
<keyword evidence="2" id="KW-0813">Transport</keyword>
<feature type="compositionally biased region" description="Low complexity" evidence="4">
    <location>
        <begin position="16"/>
        <end position="25"/>
    </location>
</feature>
<dbReference type="PANTHER" id="PTHR34596">
    <property type="entry name" value="CHITOPORIN"/>
    <property type="match status" value="1"/>
</dbReference>
<dbReference type="Proteomes" id="UP001064896">
    <property type="component" value="Chromosome"/>
</dbReference>
<dbReference type="RefSeq" id="WP_371876982.1">
    <property type="nucleotide sequence ID" value="NZ_AP023081.1"/>
</dbReference>